<evidence type="ECO:0000256" key="17">
    <source>
        <dbReference type="HAMAP-Rule" id="MF_03216"/>
    </source>
</evidence>
<accession>A0A316YLL5</accession>
<feature type="transmembrane region" description="Helical" evidence="19">
    <location>
        <begin position="104"/>
        <end position="124"/>
    </location>
</feature>
<evidence type="ECO:0000256" key="7">
    <source>
        <dbReference type="ARBA" id="ARBA00022692"/>
    </source>
</evidence>
<comment type="pathway">
    <text evidence="2">Lipid metabolism.</text>
</comment>
<comment type="function">
    <text evidence="17">Catalyzes the second two steps of the methylation pathway of phosphatidylcholine biosynthesis, the SAM-dependent methylation of phosphatidylmonomethylethanolamine (PMME) to phosphatidyldimethylethanolamine (PDME) and of PDME to phosphatidylcholine (PC).</text>
</comment>
<evidence type="ECO:0000256" key="13">
    <source>
        <dbReference type="ARBA" id="ARBA00023209"/>
    </source>
</evidence>
<evidence type="ECO:0000256" key="4">
    <source>
        <dbReference type="ARBA" id="ARBA00022603"/>
    </source>
</evidence>
<keyword evidence="21" id="KW-1185">Reference proteome</keyword>
<keyword evidence="13 17" id="KW-0594">Phospholipid biosynthesis</keyword>
<dbReference type="PROSITE" id="PS51599">
    <property type="entry name" value="SAM_PEMT_PEM2"/>
    <property type="match status" value="1"/>
</dbReference>
<comment type="pathway">
    <text evidence="1 17">Phospholipid metabolism; phosphatidylcholine biosynthesis.</text>
</comment>
<feature type="topological domain" description="Cytoplasmic" evidence="17">
    <location>
        <begin position="192"/>
        <end position="249"/>
    </location>
</feature>
<dbReference type="Pfam" id="PF04191">
    <property type="entry name" value="PEMT"/>
    <property type="match status" value="1"/>
</dbReference>
<evidence type="ECO:0000256" key="18">
    <source>
        <dbReference type="SAM" id="MobiDB-lite"/>
    </source>
</evidence>
<evidence type="ECO:0000256" key="10">
    <source>
        <dbReference type="ARBA" id="ARBA00023098"/>
    </source>
</evidence>
<dbReference type="GO" id="GO:0006656">
    <property type="term" value="P:phosphatidylcholine biosynthetic process"/>
    <property type="evidence" value="ECO:0007669"/>
    <property type="project" value="UniProtKB-UniRule"/>
</dbReference>
<feature type="region of interest" description="Disordered" evidence="18">
    <location>
        <begin position="209"/>
        <end position="249"/>
    </location>
</feature>
<keyword evidence="11 17" id="KW-0496">Mitochondrion</keyword>
<evidence type="ECO:0000256" key="12">
    <source>
        <dbReference type="ARBA" id="ARBA00023136"/>
    </source>
</evidence>
<gene>
    <name evidence="20" type="ORF">FA10DRAFT_268220</name>
</gene>
<comment type="subcellular location">
    <subcellularLocation>
        <location evidence="17">Endoplasmic reticulum membrane</location>
        <topology evidence="17">Multi-pass membrane protein</topology>
    </subcellularLocation>
    <subcellularLocation>
        <location evidence="17">Mitochondrion membrane</location>
        <topology evidence="17">Multi-pass membrane protein</topology>
    </subcellularLocation>
</comment>
<feature type="topological domain" description="Lumenal" evidence="17">
    <location>
        <begin position="46"/>
        <end position="57"/>
    </location>
</feature>
<evidence type="ECO:0000256" key="3">
    <source>
        <dbReference type="ARBA" id="ARBA00022516"/>
    </source>
</evidence>
<feature type="intramembrane region" description="Helical" evidence="17">
    <location>
        <begin position="25"/>
        <end position="45"/>
    </location>
</feature>
<evidence type="ECO:0000256" key="5">
    <source>
        <dbReference type="ARBA" id="ARBA00022679"/>
    </source>
</evidence>
<evidence type="ECO:0000256" key="8">
    <source>
        <dbReference type="ARBA" id="ARBA00022824"/>
    </source>
</evidence>
<evidence type="ECO:0000256" key="6">
    <source>
        <dbReference type="ARBA" id="ARBA00022691"/>
    </source>
</evidence>
<evidence type="ECO:0000256" key="9">
    <source>
        <dbReference type="ARBA" id="ARBA00022989"/>
    </source>
</evidence>
<dbReference type="EMBL" id="KZ819637">
    <property type="protein sequence ID" value="PWN89694.1"/>
    <property type="molecule type" value="Genomic_DNA"/>
</dbReference>
<name>A0A316YLL5_9BASI</name>
<proteinExistence type="inferred from homology"/>
<feature type="topological domain" description="Cytoplasmic" evidence="17">
    <location>
        <begin position="80"/>
        <end position="106"/>
    </location>
</feature>
<feature type="transmembrane region" description="Helical" evidence="19">
    <location>
        <begin position="131"/>
        <end position="150"/>
    </location>
</feature>
<dbReference type="InterPro" id="IPR007318">
    <property type="entry name" value="Phopholipid_MeTrfase"/>
</dbReference>
<keyword evidence="3 17" id="KW-0444">Lipid biosynthesis</keyword>
<reference evidence="20 21" key="1">
    <citation type="journal article" date="2018" name="Mol. Biol. Evol.">
        <title>Broad Genomic Sampling Reveals a Smut Pathogenic Ancestry of the Fungal Clade Ustilaginomycotina.</title>
        <authorList>
            <person name="Kijpornyongpan T."/>
            <person name="Mondo S.J."/>
            <person name="Barry K."/>
            <person name="Sandor L."/>
            <person name="Lee J."/>
            <person name="Lipzen A."/>
            <person name="Pangilinan J."/>
            <person name="LaButti K."/>
            <person name="Hainaut M."/>
            <person name="Henrissat B."/>
            <person name="Grigoriev I.V."/>
            <person name="Spatafora J.W."/>
            <person name="Aime M.C."/>
        </authorList>
    </citation>
    <scope>NUCLEOTIDE SEQUENCE [LARGE SCALE GENOMIC DNA]</scope>
    <source>
        <strain evidence="20 21">MCA 4198</strain>
    </source>
</reference>
<keyword evidence="12 17" id="KW-0472">Membrane</keyword>
<feature type="transmembrane region" description="Helical" evidence="19">
    <location>
        <begin position="156"/>
        <end position="189"/>
    </location>
</feature>
<dbReference type="FunCoup" id="A0A316YLL5">
    <property type="interactions" value="40"/>
</dbReference>
<dbReference type="PANTHER" id="PTHR15458:SF5">
    <property type="entry name" value="PHOSPHATIDYLETHANOLAMINE N-METHYLTRANSFERASE"/>
    <property type="match status" value="1"/>
</dbReference>
<evidence type="ECO:0000256" key="11">
    <source>
        <dbReference type="ARBA" id="ARBA00023128"/>
    </source>
</evidence>
<feature type="topological domain" description="Lumenal" evidence="17">
    <location>
        <begin position="1"/>
        <end position="24"/>
    </location>
</feature>
<evidence type="ECO:0000256" key="15">
    <source>
        <dbReference type="ARBA" id="ARBA00051252"/>
    </source>
</evidence>
<organism evidence="20 21">
    <name type="scientific">Acaromyces ingoldii</name>
    <dbReference type="NCBI Taxonomy" id="215250"/>
    <lineage>
        <taxon>Eukaryota</taxon>
        <taxon>Fungi</taxon>
        <taxon>Dikarya</taxon>
        <taxon>Basidiomycota</taxon>
        <taxon>Ustilaginomycotina</taxon>
        <taxon>Exobasidiomycetes</taxon>
        <taxon>Exobasidiales</taxon>
        <taxon>Cryptobasidiaceae</taxon>
        <taxon>Acaromyces</taxon>
    </lineage>
</organism>
<keyword evidence="8 17" id="KW-0256">Endoplasmic reticulum</keyword>
<protein>
    <recommendedName>
        <fullName evidence="17">Phosphatidyl-N-methylethanolamine N-methyltransferase</fullName>
        <ecNumber evidence="17">2.1.1.71</ecNumber>
    </recommendedName>
    <alternativeName>
        <fullName evidence="17">Phospholipid methyltransferase</fullName>
        <shortName evidence="17">PLMT</shortName>
    </alternativeName>
</protein>
<comment type="catalytic activity">
    <reaction evidence="15">
        <text>a 1,2-diacyl-sn-glycero-3-phospho-N,N-dimethylethanolamine + S-adenosyl-L-methionine = a 1,2-diacyl-sn-glycero-3-phosphocholine + S-adenosyl-L-homocysteine + H(+)</text>
        <dbReference type="Rhea" id="RHEA:32739"/>
        <dbReference type="ChEBI" id="CHEBI:15378"/>
        <dbReference type="ChEBI" id="CHEBI:57643"/>
        <dbReference type="ChEBI" id="CHEBI:57856"/>
        <dbReference type="ChEBI" id="CHEBI:59789"/>
        <dbReference type="ChEBI" id="CHEBI:64572"/>
        <dbReference type="EC" id="2.1.1.71"/>
    </reaction>
</comment>
<dbReference type="PANTHER" id="PTHR15458">
    <property type="entry name" value="PHOSPHATIDYLETHANOLAMINE N-METHYLTRANSFERASE"/>
    <property type="match status" value="1"/>
</dbReference>
<dbReference type="GeneID" id="37044154"/>
<keyword evidence="5 17" id="KW-0808">Transferase</keyword>
<dbReference type="GO" id="GO:0032259">
    <property type="term" value="P:methylation"/>
    <property type="evidence" value="ECO:0007669"/>
    <property type="project" value="UniProtKB-KW"/>
</dbReference>
<dbReference type="EC" id="2.1.1.71" evidence="17"/>
<keyword evidence="6 17" id="KW-0949">S-adenosyl-L-methionine</keyword>
<keyword evidence="10 17" id="KW-0443">Lipid metabolism</keyword>
<feature type="transmembrane region" description="Helical" evidence="19">
    <location>
        <begin position="26"/>
        <end position="43"/>
    </location>
</feature>
<dbReference type="UniPathway" id="UPA00753"/>
<evidence type="ECO:0000313" key="21">
    <source>
        <dbReference type="Proteomes" id="UP000245768"/>
    </source>
</evidence>
<dbReference type="Gene3D" id="1.20.120.1630">
    <property type="match status" value="1"/>
</dbReference>
<feature type="topological domain" description="Lumenal" evidence="17">
    <location>
        <begin position="128"/>
        <end position="170"/>
    </location>
</feature>
<dbReference type="STRING" id="215250.A0A316YLL5"/>
<feature type="compositionally biased region" description="Basic and acidic residues" evidence="18">
    <location>
        <begin position="209"/>
        <end position="219"/>
    </location>
</feature>
<keyword evidence="14 17" id="KW-1208">Phospholipid metabolism</keyword>
<dbReference type="GO" id="GO:0031966">
    <property type="term" value="C:mitochondrial membrane"/>
    <property type="evidence" value="ECO:0007669"/>
    <property type="project" value="UniProtKB-SubCell"/>
</dbReference>
<evidence type="ECO:0000313" key="20">
    <source>
        <dbReference type="EMBL" id="PWN89694.1"/>
    </source>
</evidence>
<feature type="binding site" evidence="17">
    <location>
        <begin position="111"/>
        <end position="113"/>
    </location>
    <ligand>
        <name>S-adenosyl-L-methionine</name>
        <dbReference type="ChEBI" id="CHEBI:59789"/>
    </ligand>
</feature>
<feature type="binding site" evidence="17">
    <location>
        <begin position="193"/>
        <end position="194"/>
    </location>
    <ligand>
        <name>S-adenosyl-L-methionine</name>
        <dbReference type="ChEBI" id="CHEBI:59789"/>
    </ligand>
</feature>
<dbReference type="GO" id="GO:0000773">
    <property type="term" value="F:phosphatidyl-N-methylethanolamine N-methyltransferase activity"/>
    <property type="evidence" value="ECO:0007669"/>
    <property type="project" value="UniProtKB-UniRule"/>
</dbReference>
<keyword evidence="4 17" id="KW-0489">Methyltransferase</keyword>
<keyword evidence="7 17" id="KW-0812">Transmembrane</keyword>
<dbReference type="GO" id="GO:0005789">
    <property type="term" value="C:endoplasmic reticulum membrane"/>
    <property type="evidence" value="ECO:0007669"/>
    <property type="project" value="UniProtKB-SubCell"/>
</dbReference>
<dbReference type="Proteomes" id="UP000245768">
    <property type="component" value="Unassembled WGS sequence"/>
</dbReference>
<evidence type="ECO:0000256" key="2">
    <source>
        <dbReference type="ARBA" id="ARBA00005189"/>
    </source>
</evidence>
<evidence type="ECO:0000256" key="16">
    <source>
        <dbReference type="ARBA" id="ARBA00052459"/>
    </source>
</evidence>
<evidence type="ECO:0000256" key="19">
    <source>
        <dbReference type="SAM" id="Phobius"/>
    </source>
</evidence>
<comment type="catalytic activity">
    <reaction evidence="16 17">
        <text>a 1,2-diacyl-sn-glycero-3-phospho-N-methylethanolamine + S-adenosyl-L-methionine = a 1,2-diacyl-sn-glycero-3-phospho-N,N-dimethylethanolamine + S-adenosyl-L-homocysteine + H(+)</text>
        <dbReference type="Rhea" id="RHEA:32735"/>
        <dbReference type="ChEBI" id="CHEBI:15378"/>
        <dbReference type="ChEBI" id="CHEBI:57856"/>
        <dbReference type="ChEBI" id="CHEBI:59789"/>
        <dbReference type="ChEBI" id="CHEBI:64572"/>
        <dbReference type="ChEBI" id="CHEBI:64573"/>
        <dbReference type="EC" id="2.1.1.71"/>
    </reaction>
</comment>
<evidence type="ECO:0000256" key="1">
    <source>
        <dbReference type="ARBA" id="ARBA00004969"/>
    </source>
</evidence>
<dbReference type="InParanoid" id="A0A316YLL5"/>
<sequence length="249" mass="27101">MVSFSFLQQHKSPYELDAIVDLAQPSFWIAAASICFNPLYWNIVAQNEYNNKTLTKLLGGRRYLGCYLLGASIFLLGILRDHLYNAALATQPHNALLAHPLAKALGAALFAAGQVFVLSSMWALGITGTYLGDYFGILMDDIVTGFPFNVMGDPMYWGSSMCFVGVALWFAKPAGLLLSALVVVVYTVALRFEGPFTANIYAQAAREKSRTKTIDDLRSVDGPARGTRSSAANSPAPATRRTRSSKKSD</sequence>
<dbReference type="OrthoDB" id="8300106at2759"/>
<comment type="similarity">
    <text evidence="17">Belongs to the class VI-like SAM-binding methyltransferase superfamily. PEMT/PEM2 methyltransferase family.</text>
</comment>
<dbReference type="InterPro" id="IPR024960">
    <property type="entry name" value="PEMT/MFAP"/>
</dbReference>
<dbReference type="AlphaFoldDB" id="A0A316YLL5"/>
<feature type="compositionally biased region" description="Basic residues" evidence="18">
    <location>
        <begin position="240"/>
        <end position="249"/>
    </location>
</feature>
<dbReference type="FunFam" id="1.20.120.1630:FF:000005">
    <property type="entry name" value="Phosphatidylethanolamine N-methyltransferase"/>
    <property type="match status" value="1"/>
</dbReference>
<keyword evidence="9 17" id="KW-1133">Transmembrane helix</keyword>
<dbReference type="HAMAP" id="MF_03216">
    <property type="entry name" value="PLMT"/>
    <property type="match status" value="1"/>
</dbReference>
<evidence type="ECO:0000256" key="14">
    <source>
        <dbReference type="ARBA" id="ARBA00023264"/>
    </source>
</evidence>
<dbReference type="RefSeq" id="XP_025376892.1">
    <property type="nucleotide sequence ID" value="XM_025522238.1"/>
</dbReference>
<feature type="transmembrane region" description="Helical" evidence="19">
    <location>
        <begin position="64"/>
        <end position="84"/>
    </location>
</feature>